<protein>
    <submittedName>
        <fullName evidence="7">ABC transporter ATP-binding protein</fullName>
    </submittedName>
</protein>
<keyword evidence="3" id="KW-0547">Nucleotide-binding</keyword>
<reference evidence="7 8" key="1">
    <citation type="journal article" date="2019" name="Int. J. Syst. Evol. Microbiol.">
        <title>The Global Catalogue of Microorganisms (GCM) 10K type strain sequencing project: providing services to taxonomists for standard genome sequencing and annotation.</title>
        <authorList>
            <consortium name="The Broad Institute Genomics Platform"/>
            <consortium name="The Broad Institute Genome Sequencing Center for Infectious Disease"/>
            <person name="Wu L."/>
            <person name="Ma J."/>
        </authorList>
    </citation>
    <scope>NUCLEOTIDE SEQUENCE [LARGE SCALE GENOMIC DNA]</scope>
    <source>
        <strain evidence="7 8">JCM 16009</strain>
    </source>
</reference>
<proteinExistence type="inferred from homology"/>
<comment type="similarity">
    <text evidence="1">Belongs to the ABC transporter superfamily.</text>
</comment>
<dbReference type="RefSeq" id="WP_344418385.1">
    <property type="nucleotide sequence ID" value="NZ_BAAAQK010000011.1"/>
</dbReference>
<comment type="caution">
    <text evidence="7">The sequence shown here is derived from an EMBL/GenBank/DDBJ whole genome shotgun (WGS) entry which is preliminary data.</text>
</comment>
<dbReference type="InterPro" id="IPR017871">
    <property type="entry name" value="ABC_transporter-like_CS"/>
</dbReference>
<gene>
    <name evidence="7" type="ORF">GCM10009836_37540</name>
</gene>
<evidence type="ECO:0000256" key="2">
    <source>
        <dbReference type="ARBA" id="ARBA00022448"/>
    </source>
</evidence>
<dbReference type="InterPro" id="IPR052156">
    <property type="entry name" value="BCAA_Transport_ATP-bd_LivF"/>
</dbReference>
<dbReference type="PROSITE" id="PS50893">
    <property type="entry name" value="ABC_TRANSPORTER_2"/>
    <property type="match status" value="1"/>
</dbReference>
<dbReference type="EMBL" id="BAAAQK010000011">
    <property type="protein sequence ID" value="GAA1853961.1"/>
    <property type="molecule type" value="Genomic_DNA"/>
</dbReference>
<dbReference type="SUPFAM" id="SSF52540">
    <property type="entry name" value="P-loop containing nucleoside triphosphate hydrolases"/>
    <property type="match status" value="1"/>
</dbReference>
<name>A0ABN2N8T0_9PSEU</name>
<dbReference type="Proteomes" id="UP001500449">
    <property type="component" value="Unassembled WGS sequence"/>
</dbReference>
<dbReference type="PANTHER" id="PTHR43820:SF4">
    <property type="entry name" value="HIGH-AFFINITY BRANCHED-CHAIN AMINO ACID TRANSPORT ATP-BINDING PROTEIN LIVF"/>
    <property type="match status" value="1"/>
</dbReference>
<evidence type="ECO:0000256" key="3">
    <source>
        <dbReference type="ARBA" id="ARBA00022741"/>
    </source>
</evidence>
<sequence>MSLVVEDLAVGHPGLAPVLSGVGLTVEPGTIVGVVGPNGAGKTTLLESIAGLLACRGGSITLDGRKVDGRSAADRRHDGIALVREGRRIFASLSVEENLLVAHRGRRSSRSREQVLERSYEQFPRLTERKHLSGALLSGGEQQMLAIARATAEPASVLLADEPYMGLSWKICDEVTRALHRMREQGMALLVADESERSLRDLGVDHVVRLH</sequence>
<evidence type="ECO:0000256" key="4">
    <source>
        <dbReference type="ARBA" id="ARBA00022840"/>
    </source>
</evidence>
<evidence type="ECO:0000259" key="6">
    <source>
        <dbReference type="PROSITE" id="PS50893"/>
    </source>
</evidence>
<organism evidence="7 8">
    <name type="scientific">Pseudonocardia ailaonensis</name>
    <dbReference type="NCBI Taxonomy" id="367279"/>
    <lineage>
        <taxon>Bacteria</taxon>
        <taxon>Bacillati</taxon>
        <taxon>Actinomycetota</taxon>
        <taxon>Actinomycetes</taxon>
        <taxon>Pseudonocardiales</taxon>
        <taxon>Pseudonocardiaceae</taxon>
        <taxon>Pseudonocardia</taxon>
    </lineage>
</organism>
<dbReference type="InterPro" id="IPR027417">
    <property type="entry name" value="P-loop_NTPase"/>
</dbReference>
<dbReference type="PROSITE" id="PS00211">
    <property type="entry name" value="ABC_TRANSPORTER_1"/>
    <property type="match status" value="1"/>
</dbReference>
<dbReference type="PANTHER" id="PTHR43820">
    <property type="entry name" value="HIGH-AFFINITY BRANCHED-CHAIN AMINO ACID TRANSPORT ATP-BINDING PROTEIN LIVF"/>
    <property type="match status" value="1"/>
</dbReference>
<dbReference type="InterPro" id="IPR003593">
    <property type="entry name" value="AAA+_ATPase"/>
</dbReference>
<keyword evidence="8" id="KW-1185">Reference proteome</keyword>
<keyword evidence="2" id="KW-0813">Transport</keyword>
<evidence type="ECO:0000256" key="5">
    <source>
        <dbReference type="ARBA" id="ARBA00022970"/>
    </source>
</evidence>
<dbReference type="SMART" id="SM00382">
    <property type="entry name" value="AAA"/>
    <property type="match status" value="1"/>
</dbReference>
<dbReference type="InterPro" id="IPR003439">
    <property type="entry name" value="ABC_transporter-like_ATP-bd"/>
</dbReference>
<dbReference type="GO" id="GO:0005524">
    <property type="term" value="F:ATP binding"/>
    <property type="evidence" value="ECO:0007669"/>
    <property type="project" value="UniProtKB-KW"/>
</dbReference>
<feature type="domain" description="ABC transporter" evidence="6">
    <location>
        <begin position="3"/>
        <end position="211"/>
    </location>
</feature>
<dbReference type="Gene3D" id="3.40.50.300">
    <property type="entry name" value="P-loop containing nucleotide triphosphate hydrolases"/>
    <property type="match status" value="1"/>
</dbReference>
<evidence type="ECO:0000313" key="8">
    <source>
        <dbReference type="Proteomes" id="UP001500449"/>
    </source>
</evidence>
<keyword evidence="5" id="KW-0029">Amino-acid transport</keyword>
<accession>A0ABN2N8T0</accession>
<evidence type="ECO:0000313" key="7">
    <source>
        <dbReference type="EMBL" id="GAA1853961.1"/>
    </source>
</evidence>
<evidence type="ECO:0000256" key="1">
    <source>
        <dbReference type="ARBA" id="ARBA00005417"/>
    </source>
</evidence>
<dbReference type="Pfam" id="PF00005">
    <property type="entry name" value="ABC_tran"/>
    <property type="match status" value="1"/>
</dbReference>
<keyword evidence="4 7" id="KW-0067">ATP-binding</keyword>